<keyword evidence="2" id="KW-1185">Reference proteome</keyword>
<dbReference type="KEGG" id="ccp:CHC_T00006239001"/>
<dbReference type="RefSeq" id="XP_005718412.1">
    <property type="nucleotide sequence ID" value="XM_005718355.1"/>
</dbReference>
<dbReference type="GeneID" id="17326129"/>
<dbReference type="Gramene" id="CDF38519">
    <property type="protein sequence ID" value="CDF38519"/>
    <property type="gene ID" value="CHC_T00006239001"/>
</dbReference>
<name>R7QKD5_CHOCR</name>
<evidence type="ECO:0000313" key="2">
    <source>
        <dbReference type="Proteomes" id="UP000012073"/>
    </source>
</evidence>
<reference evidence="2" key="1">
    <citation type="journal article" date="2013" name="Proc. Natl. Acad. Sci. U.S.A.">
        <title>Genome structure and metabolic features in the red seaweed Chondrus crispus shed light on evolution of the Archaeplastida.</title>
        <authorList>
            <person name="Collen J."/>
            <person name="Porcel B."/>
            <person name="Carre W."/>
            <person name="Ball S.G."/>
            <person name="Chaparro C."/>
            <person name="Tonon T."/>
            <person name="Barbeyron T."/>
            <person name="Michel G."/>
            <person name="Noel B."/>
            <person name="Valentin K."/>
            <person name="Elias M."/>
            <person name="Artiguenave F."/>
            <person name="Arun A."/>
            <person name="Aury J.M."/>
            <person name="Barbosa-Neto J.F."/>
            <person name="Bothwell J.H."/>
            <person name="Bouget F.Y."/>
            <person name="Brillet L."/>
            <person name="Cabello-Hurtado F."/>
            <person name="Capella-Gutierrez S."/>
            <person name="Charrier B."/>
            <person name="Cladiere L."/>
            <person name="Cock J.M."/>
            <person name="Coelho S.M."/>
            <person name="Colleoni C."/>
            <person name="Czjzek M."/>
            <person name="Da Silva C."/>
            <person name="Delage L."/>
            <person name="Denoeud F."/>
            <person name="Deschamps P."/>
            <person name="Dittami S.M."/>
            <person name="Gabaldon T."/>
            <person name="Gachon C.M."/>
            <person name="Groisillier A."/>
            <person name="Herve C."/>
            <person name="Jabbari K."/>
            <person name="Katinka M."/>
            <person name="Kloareg B."/>
            <person name="Kowalczyk N."/>
            <person name="Labadie K."/>
            <person name="Leblanc C."/>
            <person name="Lopez P.J."/>
            <person name="McLachlan D.H."/>
            <person name="Meslet-Cladiere L."/>
            <person name="Moustafa A."/>
            <person name="Nehr Z."/>
            <person name="Nyvall Collen P."/>
            <person name="Panaud O."/>
            <person name="Partensky F."/>
            <person name="Poulain J."/>
            <person name="Rensing S.A."/>
            <person name="Rousvoal S."/>
            <person name="Samson G."/>
            <person name="Symeonidi A."/>
            <person name="Weissenbach J."/>
            <person name="Zambounis A."/>
            <person name="Wincker P."/>
            <person name="Boyen C."/>
        </authorList>
    </citation>
    <scope>NUCLEOTIDE SEQUENCE [LARGE SCALE GENOMIC DNA]</scope>
    <source>
        <strain evidence="2">cv. Stackhouse</strain>
    </source>
</reference>
<accession>R7QKD5</accession>
<organism evidence="1 2">
    <name type="scientific">Chondrus crispus</name>
    <name type="common">Carrageen Irish moss</name>
    <name type="synonym">Polymorpha crispa</name>
    <dbReference type="NCBI Taxonomy" id="2769"/>
    <lineage>
        <taxon>Eukaryota</taxon>
        <taxon>Rhodophyta</taxon>
        <taxon>Florideophyceae</taxon>
        <taxon>Rhodymeniophycidae</taxon>
        <taxon>Gigartinales</taxon>
        <taxon>Gigartinaceae</taxon>
        <taxon>Chondrus</taxon>
    </lineage>
</organism>
<evidence type="ECO:0000313" key="1">
    <source>
        <dbReference type="EMBL" id="CDF38519.1"/>
    </source>
</evidence>
<dbReference type="Proteomes" id="UP000012073">
    <property type="component" value="Unassembled WGS sequence"/>
</dbReference>
<dbReference type="EMBL" id="HG001940">
    <property type="protein sequence ID" value="CDF38519.1"/>
    <property type="molecule type" value="Genomic_DNA"/>
</dbReference>
<dbReference type="AlphaFoldDB" id="R7QKD5"/>
<proteinExistence type="predicted"/>
<gene>
    <name evidence="1" type="ORF">CHC_T00006239001</name>
</gene>
<protein>
    <submittedName>
        <fullName evidence="1">Uncharacterized protein</fullName>
    </submittedName>
</protein>
<sequence>MRALSSMAAHSSLFSASFGNICLLAPTQATFRCAKYSLSFFSSTPLVGNKGMCPSGPCIALTKSTPPNKLTGNTLTSIAPAAYALYISVGVAAPGTASIPALCISEMIAASVTGERANLAEAAAAADTSAGVRTVPAPIRAEGKFVLRVRMIEGAEGVVKAISMQRIPPRIAADAADMAVEGESMRTQSIIGDERRMASVSERGLCSGRKFEQFASGECGPDGILGGLCNTILVGVGRRGWRFGCGVSVMQKGSRGAMNPRCIVGRGLSGCSCCGGNVLLKKVDEQASRVNIHEFDILECSGMARAWVISE</sequence>